<proteinExistence type="predicted"/>
<dbReference type="PANTHER" id="PTHR47162">
    <property type="entry name" value="OS02G0192300 PROTEIN"/>
    <property type="match status" value="1"/>
</dbReference>
<accession>A0A0K9PGZ3</accession>
<protein>
    <submittedName>
        <fullName evidence="1">Uncharacterized protein</fullName>
    </submittedName>
</protein>
<dbReference type="STRING" id="29655.A0A0K9PGZ3"/>
<dbReference type="GO" id="GO:0005634">
    <property type="term" value="C:nucleus"/>
    <property type="evidence" value="ECO:0007669"/>
    <property type="project" value="InterPro"/>
</dbReference>
<evidence type="ECO:0000313" key="1">
    <source>
        <dbReference type="EMBL" id="KMZ68244.1"/>
    </source>
</evidence>
<sequence>MEESSRDKHPSQTMFQSDDGLFLSNDVIERMLLSSSVEVHDKETSNHWKQCDRIFKKSSDDNVLTLKDQLHECKITFVKILRDEECDDTWTRESLTKVRFPVRFEDWFITKLGRVDGRIGYSNTKQIFPIGYKMIWHDKMTGSLFESEVLDGGDSGPSFKVTRSSCMHVLSMDYMAAETNSCIDDRIGKFSMMLSELLSKWLLQDRFRLDMKLSHIYSYRSQLPGVENCSKVHLCRR</sequence>
<dbReference type="InterPro" id="IPR003888">
    <property type="entry name" value="FYrich_N"/>
</dbReference>
<gene>
    <name evidence="1" type="ORF">ZOSMA_246G00360</name>
</gene>
<reference evidence="2" key="1">
    <citation type="journal article" date="2016" name="Nature">
        <title>The genome of the seagrass Zostera marina reveals angiosperm adaptation to the sea.</title>
        <authorList>
            <person name="Olsen J.L."/>
            <person name="Rouze P."/>
            <person name="Verhelst B."/>
            <person name="Lin Y.-C."/>
            <person name="Bayer T."/>
            <person name="Collen J."/>
            <person name="Dattolo E."/>
            <person name="De Paoli E."/>
            <person name="Dittami S."/>
            <person name="Maumus F."/>
            <person name="Michel G."/>
            <person name="Kersting A."/>
            <person name="Lauritano C."/>
            <person name="Lohaus R."/>
            <person name="Toepel M."/>
            <person name="Tonon T."/>
            <person name="Vanneste K."/>
            <person name="Amirebrahimi M."/>
            <person name="Brakel J."/>
            <person name="Bostroem C."/>
            <person name="Chovatia M."/>
            <person name="Grimwood J."/>
            <person name="Jenkins J.W."/>
            <person name="Jueterbock A."/>
            <person name="Mraz A."/>
            <person name="Stam W.T."/>
            <person name="Tice H."/>
            <person name="Bornberg-Bauer E."/>
            <person name="Green P.J."/>
            <person name="Pearson G.A."/>
            <person name="Procaccini G."/>
            <person name="Duarte C.M."/>
            <person name="Schmutz J."/>
            <person name="Reusch T.B.H."/>
            <person name="Van de Peer Y."/>
        </authorList>
    </citation>
    <scope>NUCLEOTIDE SEQUENCE [LARGE SCALE GENOMIC DNA]</scope>
    <source>
        <strain evidence="2">cv. Finnish</strain>
    </source>
</reference>
<evidence type="ECO:0000313" key="2">
    <source>
        <dbReference type="Proteomes" id="UP000036987"/>
    </source>
</evidence>
<name>A0A0K9PGZ3_ZOSMR</name>
<organism evidence="1 2">
    <name type="scientific">Zostera marina</name>
    <name type="common">Eelgrass</name>
    <dbReference type="NCBI Taxonomy" id="29655"/>
    <lineage>
        <taxon>Eukaryota</taxon>
        <taxon>Viridiplantae</taxon>
        <taxon>Streptophyta</taxon>
        <taxon>Embryophyta</taxon>
        <taxon>Tracheophyta</taxon>
        <taxon>Spermatophyta</taxon>
        <taxon>Magnoliopsida</taxon>
        <taxon>Liliopsida</taxon>
        <taxon>Zosteraceae</taxon>
        <taxon>Zostera</taxon>
    </lineage>
</organism>
<dbReference type="PANTHER" id="PTHR47162:SF10">
    <property type="entry name" value="METHYL-CPG-BINDING DOMAIN-CONTAINING PROTEIN 9 ISOFORM X1"/>
    <property type="match status" value="1"/>
</dbReference>
<dbReference type="EMBL" id="LFYR01000857">
    <property type="protein sequence ID" value="KMZ68244.1"/>
    <property type="molecule type" value="Genomic_DNA"/>
</dbReference>
<dbReference type="PROSITE" id="PS51542">
    <property type="entry name" value="FYRN"/>
    <property type="match status" value="1"/>
</dbReference>
<keyword evidence="2" id="KW-1185">Reference proteome</keyword>
<comment type="caution">
    <text evidence="1">The sequence shown here is derived from an EMBL/GenBank/DDBJ whole genome shotgun (WGS) entry which is preliminary data.</text>
</comment>
<dbReference type="AlphaFoldDB" id="A0A0K9PGZ3"/>
<dbReference type="Gene3D" id="3.30.160.360">
    <property type="match status" value="1"/>
</dbReference>
<dbReference type="OrthoDB" id="1903104at2759"/>
<dbReference type="Proteomes" id="UP000036987">
    <property type="component" value="Unassembled WGS sequence"/>
</dbReference>